<proteinExistence type="predicted"/>
<dbReference type="Proteomes" id="UP000318055">
    <property type="component" value="Chromosome"/>
</dbReference>
<protein>
    <submittedName>
        <fullName evidence="2">Uncharacterized protein</fullName>
    </submittedName>
</protein>
<gene>
    <name evidence="2" type="ORF">FPZ54_04225</name>
</gene>
<keyword evidence="1" id="KW-1133">Transmembrane helix</keyword>
<sequence>MSYREKVQWVMLVTMVVVWGIYFAQFGASLAQGQPQPGEMLGGFAGAVILLVVIQVAAITAIAIHRPSEAEQPADPREREIEARSGNLAYAVLSLSVVAIMLASPLLAVAAPTAIGRPSGMVAAMMMGNALLAALVIAAIVQSVWQIVQFRRQS</sequence>
<keyword evidence="1" id="KW-0812">Transmembrane</keyword>
<evidence type="ECO:0000256" key="1">
    <source>
        <dbReference type="SAM" id="Phobius"/>
    </source>
</evidence>
<evidence type="ECO:0000313" key="3">
    <source>
        <dbReference type="Proteomes" id="UP000318055"/>
    </source>
</evidence>
<reference evidence="2 3" key="1">
    <citation type="submission" date="2019-07" db="EMBL/GenBank/DDBJ databases">
        <title>Sphingomonas alkalisoli sp. nov., isolated from rhizosphere soil of Suaedae salsa.</title>
        <authorList>
            <person name="Zhang H."/>
            <person name="Xu L."/>
            <person name="Zhang J.-X."/>
            <person name="Sun J.-Q."/>
        </authorList>
    </citation>
    <scope>NUCLEOTIDE SEQUENCE [LARGE SCALE GENOMIC DNA]</scope>
    <source>
        <strain evidence="2 3">XS-10</strain>
    </source>
</reference>
<name>A0A518RD62_9SPHN</name>
<dbReference type="RefSeq" id="WP_145845253.1">
    <property type="nucleotide sequence ID" value="NZ_CP042239.1"/>
</dbReference>
<evidence type="ECO:0000313" key="2">
    <source>
        <dbReference type="EMBL" id="QDX25311.1"/>
    </source>
</evidence>
<feature type="transmembrane region" description="Helical" evidence="1">
    <location>
        <begin position="85"/>
        <end position="110"/>
    </location>
</feature>
<dbReference type="EMBL" id="CP042239">
    <property type="protein sequence ID" value="QDX25311.1"/>
    <property type="molecule type" value="Genomic_DNA"/>
</dbReference>
<accession>A0A518RD62</accession>
<keyword evidence="3" id="KW-1185">Reference proteome</keyword>
<keyword evidence="1" id="KW-0472">Membrane</keyword>
<feature type="transmembrane region" description="Helical" evidence="1">
    <location>
        <begin position="40"/>
        <end position="64"/>
    </location>
</feature>
<organism evidence="2 3">
    <name type="scientific">Sphingomonas suaedae</name>
    <dbReference type="NCBI Taxonomy" id="2599297"/>
    <lineage>
        <taxon>Bacteria</taxon>
        <taxon>Pseudomonadati</taxon>
        <taxon>Pseudomonadota</taxon>
        <taxon>Alphaproteobacteria</taxon>
        <taxon>Sphingomonadales</taxon>
        <taxon>Sphingomonadaceae</taxon>
        <taxon>Sphingomonas</taxon>
    </lineage>
</organism>
<dbReference type="OrthoDB" id="7568425at2"/>
<dbReference type="AlphaFoldDB" id="A0A518RD62"/>
<dbReference type="KEGG" id="ssua:FPZ54_04225"/>
<feature type="transmembrane region" description="Helical" evidence="1">
    <location>
        <begin position="7"/>
        <end position="28"/>
    </location>
</feature>
<feature type="transmembrane region" description="Helical" evidence="1">
    <location>
        <begin position="122"/>
        <end position="145"/>
    </location>
</feature>